<name>W1NM09_AMBTC</name>
<evidence type="ECO:0008006" key="5">
    <source>
        <dbReference type="Google" id="ProtNLM"/>
    </source>
</evidence>
<dbReference type="EMBL" id="KI397142">
    <property type="protein sequence ID" value="ERM96573.1"/>
    <property type="molecule type" value="Genomic_DNA"/>
</dbReference>
<dbReference type="PANTHER" id="PTHR47941">
    <property type="entry name" value="PENTATRICOPEPTIDE REPEAT-CONTAINING PROTEIN 3, MITOCHONDRIAL"/>
    <property type="match status" value="1"/>
</dbReference>
<dbReference type="eggNOG" id="KOG4197">
    <property type="taxonomic scope" value="Eukaryota"/>
</dbReference>
<proteinExistence type="inferred from homology"/>
<keyword evidence="4" id="KW-1185">Reference proteome</keyword>
<evidence type="ECO:0000313" key="4">
    <source>
        <dbReference type="Proteomes" id="UP000017836"/>
    </source>
</evidence>
<dbReference type="Gramene" id="ERM96573">
    <property type="protein sequence ID" value="ERM96573"/>
    <property type="gene ID" value="AMTR_s00001p00269940"/>
</dbReference>
<dbReference type="InterPro" id="IPR011990">
    <property type="entry name" value="TPR-like_helical_dom_sf"/>
</dbReference>
<dbReference type="Pfam" id="PF01535">
    <property type="entry name" value="PPR"/>
    <property type="match status" value="1"/>
</dbReference>
<evidence type="ECO:0000256" key="1">
    <source>
        <dbReference type="ARBA" id="ARBA00007626"/>
    </source>
</evidence>
<sequence>MVETLYSEMGNRGVRPDVSIFNILIKALCKAHQGFVEEGDMDGVIRILKQLEEFDCTIGPVTVNLLLHGYVKEGRVEETLKLTEEMCGLVYDLISSPPIH</sequence>
<accession>W1NM09</accession>
<comment type="similarity">
    <text evidence="1">Belongs to the PPR family. P subfamily.</text>
</comment>
<dbReference type="AlphaFoldDB" id="W1NM09"/>
<evidence type="ECO:0000256" key="2">
    <source>
        <dbReference type="ARBA" id="ARBA00022737"/>
    </source>
</evidence>
<organism evidence="3 4">
    <name type="scientific">Amborella trichopoda</name>
    <dbReference type="NCBI Taxonomy" id="13333"/>
    <lineage>
        <taxon>Eukaryota</taxon>
        <taxon>Viridiplantae</taxon>
        <taxon>Streptophyta</taxon>
        <taxon>Embryophyta</taxon>
        <taxon>Tracheophyta</taxon>
        <taxon>Spermatophyta</taxon>
        <taxon>Magnoliopsida</taxon>
        <taxon>Amborellales</taxon>
        <taxon>Amborellaceae</taxon>
        <taxon>Amborella</taxon>
    </lineage>
</organism>
<dbReference type="Proteomes" id="UP000017836">
    <property type="component" value="Unassembled WGS sequence"/>
</dbReference>
<dbReference type="Pfam" id="PF12854">
    <property type="entry name" value="PPR_1"/>
    <property type="match status" value="1"/>
</dbReference>
<gene>
    <name evidence="3" type="ORF">AMTR_s00001p00269940</name>
</gene>
<dbReference type="NCBIfam" id="TIGR00756">
    <property type="entry name" value="PPR"/>
    <property type="match status" value="1"/>
</dbReference>
<dbReference type="HOGENOM" id="CLU_2309803_0_0_1"/>
<evidence type="ECO:0000313" key="3">
    <source>
        <dbReference type="EMBL" id="ERM96573.1"/>
    </source>
</evidence>
<keyword evidence="2" id="KW-0677">Repeat</keyword>
<dbReference type="Gene3D" id="1.25.40.10">
    <property type="entry name" value="Tetratricopeptide repeat domain"/>
    <property type="match status" value="2"/>
</dbReference>
<reference evidence="4" key="1">
    <citation type="journal article" date="2013" name="Science">
        <title>The Amborella genome and the evolution of flowering plants.</title>
        <authorList>
            <consortium name="Amborella Genome Project"/>
        </authorList>
    </citation>
    <scope>NUCLEOTIDE SEQUENCE [LARGE SCALE GENOMIC DNA]</scope>
</reference>
<protein>
    <recommendedName>
        <fullName evidence="5">Pentacotripeptide-repeat region of PRORP domain-containing protein</fullName>
    </recommendedName>
</protein>
<dbReference type="InterPro" id="IPR002885">
    <property type="entry name" value="PPR_rpt"/>
</dbReference>